<organism evidence="2 3">
    <name type="scientific">Cinara cedri</name>
    <dbReference type="NCBI Taxonomy" id="506608"/>
    <lineage>
        <taxon>Eukaryota</taxon>
        <taxon>Metazoa</taxon>
        <taxon>Ecdysozoa</taxon>
        <taxon>Arthropoda</taxon>
        <taxon>Hexapoda</taxon>
        <taxon>Insecta</taxon>
        <taxon>Pterygota</taxon>
        <taxon>Neoptera</taxon>
        <taxon>Paraneoptera</taxon>
        <taxon>Hemiptera</taxon>
        <taxon>Sternorrhyncha</taxon>
        <taxon>Aphidomorpha</taxon>
        <taxon>Aphidoidea</taxon>
        <taxon>Aphididae</taxon>
        <taxon>Lachninae</taxon>
        <taxon>Cinara</taxon>
    </lineage>
</organism>
<keyword evidence="1" id="KW-1133">Transmembrane helix</keyword>
<dbReference type="AlphaFoldDB" id="A0A5E4N4X9"/>
<dbReference type="EMBL" id="CABPRJ010001537">
    <property type="protein sequence ID" value="VVC38981.1"/>
    <property type="molecule type" value="Genomic_DNA"/>
</dbReference>
<reference evidence="2 3" key="1">
    <citation type="submission" date="2019-08" db="EMBL/GenBank/DDBJ databases">
        <authorList>
            <person name="Alioto T."/>
            <person name="Alioto T."/>
            <person name="Gomez Garrido J."/>
        </authorList>
    </citation>
    <scope>NUCLEOTIDE SEQUENCE [LARGE SCALE GENOMIC DNA]</scope>
</reference>
<gene>
    <name evidence="2" type="ORF">CINCED_3A022898</name>
</gene>
<proteinExistence type="predicted"/>
<evidence type="ECO:0000313" key="3">
    <source>
        <dbReference type="Proteomes" id="UP000325440"/>
    </source>
</evidence>
<dbReference type="Proteomes" id="UP000325440">
    <property type="component" value="Unassembled WGS sequence"/>
</dbReference>
<dbReference type="OrthoDB" id="10039611at2759"/>
<keyword evidence="1" id="KW-0812">Transmembrane</keyword>
<feature type="transmembrane region" description="Helical" evidence="1">
    <location>
        <begin position="455"/>
        <end position="471"/>
    </location>
</feature>
<feature type="non-terminal residue" evidence="2">
    <location>
        <position position="1"/>
    </location>
</feature>
<sequence length="575" mass="66186">TSSLFCRSLVRLPFFPKNRIMLVWPEKPDLDYKHLIGNSSYALPQDRQRGRSDVYVSNVVGRDGVVSCIKEFGLHLKYIINRQFILVCEHDDQIHVAHACHQANQTCRCAWLQRCSYFRKYRRNASTFVDAVLRAICQPLTGPTSLDIFVQTGTSQKKCTSTVPMLDYVVKLEIFPLRMPDNYKYSRYNCDFSIQNSTKTYKDLYDDLQLGTIRRHVHSFWFNKTIPTLDKILTVIKNDDSLPNISRSNLNNNLLKFMNFVYTKQSRNSALIEKDEIILGRRRYLLNIKKYREEGRHAFVQGLTTGSQNPSGKGKRLIVLHIGSKNGFVPGGLLCFEAKKTNTDNHEEMNVGRKLMVDVDTAARVNKARIHNEETNCGVDNIILGVWNSIPDTFNSVKKLAISLLTIFPSTYAYESIISILNHTLSKARNRLTEEDSAACISLQSTSYQPDLKKLTTYMIIINFSFIFFCVNKNNYGYHMRPFRTMYSDMDSDVVPNINIPRSAYKTTRVKKHNKLMELKLLLLKAFDVHTKRSKKVVVCVHRNAQVDFVPLTKTSSVFDKVSFEIHRSLHVVQA</sequence>
<protein>
    <submittedName>
        <fullName evidence="2">Uncharacterized protein</fullName>
    </submittedName>
</protein>
<keyword evidence="3" id="KW-1185">Reference proteome</keyword>
<keyword evidence="1" id="KW-0472">Membrane</keyword>
<accession>A0A5E4N4X9</accession>
<evidence type="ECO:0000256" key="1">
    <source>
        <dbReference type="SAM" id="Phobius"/>
    </source>
</evidence>
<evidence type="ECO:0000313" key="2">
    <source>
        <dbReference type="EMBL" id="VVC38981.1"/>
    </source>
</evidence>
<name>A0A5E4N4X9_9HEMI</name>